<sequence>MVKQDINLLELKAEEVGLDTIEEERIRNLNVSLWSMASNRDSILLQRSRLQWLKEGDANSRFFHLVIRNKKSRDELKAIRVGEFWVEGVTGIRQEGQWGVYSVKSAYEVLTAKWNEDEEVFEQDLVQ</sequence>
<organism evidence="1 2">
    <name type="scientific">Crotalaria pallida</name>
    <name type="common">Smooth rattlebox</name>
    <name type="synonym">Crotalaria striata</name>
    <dbReference type="NCBI Taxonomy" id="3830"/>
    <lineage>
        <taxon>Eukaryota</taxon>
        <taxon>Viridiplantae</taxon>
        <taxon>Streptophyta</taxon>
        <taxon>Embryophyta</taxon>
        <taxon>Tracheophyta</taxon>
        <taxon>Spermatophyta</taxon>
        <taxon>Magnoliopsida</taxon>
        <taxon>eudicotyledons</taxon>
        <taxon>Gunneridae</taxon>
        <taxon>Pentapetalae</taxon>
        <taxon>rosids</taxon>
        <taxon>fabids</taxon>
        <taxon>Fabales</taxon>
        <taxon>Fabaceae</taxon>
        <taxon>Papilionoideae</taxon>
        <taxon>50 kb inversion clade</taxon>
        <taxon>genistoids sensu lato</taxon>
        <taxon>core genistoids</taxon>
        <taxon>Crotalarieae</taxon>
        <taxon>Crotalaria</taxon>
    </lineage>
</organism>
<reference evidence="1 2" key="1">
    <citation type="submission" date="2024-01" db="EMBL/GenBank/DDBJ databases">
        <title>The genomes of 5 underutilized Papilionoideae crops provide insights into root nodulation and disease resistanc.</title>
        <authorList>
            <person name="Yuan L."/>
        </authorList>
    </citation>
    <scope>NUCLEOTIDE SEQUENCE [LARGE SCALE GENOMIC DNA]</scope>
    <source>
        <strain evidence="1">ZHUSHIDOU_FW_LH</strain>
        <tissue evidence="1">Leaf</tissue>
    </source>
</reference>
<dbReference type="AlphaFoldDB" id="A0AAN9HUH5"/>
<dbReference type="Proteomes" id="UP001372338">
    <property type="component" value="Unassembled WGS sequence"/>
</dbReference>
<dbReference type="EMBL" id="JAYWIO010000007">
    <property type="protein sequence ID" value="KAK7251153.1"/>
    <property type="molecule type" value="Genomic_DNA"/>
</dbReference>
<proteinExistence type="predicted"/>
<evidence type="ECO:0000313" key="1">
    <source>
        <dbReference type="EMBL" id="KAK7251153.1"/>
    </source>
</evidence>
<name>A0AAN9HUH5_CROPI</name>
<protein>
    <recommendedName>
        <fullName evidence="3">Cysteine-rich receptor-like protein kinase</fullName>
    </recommendedName>
</protein>
<gene>
    <name evidence="1" type="ORF">RIF29_34098</name>
</gene>
<keyword evidence="2" id="KW-1185">Reference proteome</keyword>
<evidence type="ECO:0008006" key="3">
    <source>
        <dbReference type="Google" id="ProtNLM"/>
    </source>
</evidence>
<evidence type="ECO:0000313" key="2">
    <source>
        <dbReference type="Proteomes" id="UP001372338"/>
    </source>
</evidence>
<comment type="caution">
    <text evidence="1">The sequence shown here is derived from an EMBL/GenBank/DDBJ whole genome shotgun (WGS) entry which is preliminary data.</text>
</comment>
<accession>A0AAN9HUH5</accession>